<feature type="region of interest" description="Disordered" evidence="6">
    <location>
        <begin position="520"/>
        <end position="546"/>
    </location>
</feature>
<comment type="similarity">
    <text evidence="2">Belongs to the purine-cytosine permease (2.A.39) family.</text>
</comment>
<evidence type="ECO:0000256" key="1">
    <source>
        <dbReference type="ARBA" id="ARBA00004141"/>
    </source>
</evidence>
<evidence type="ECO:0000256" key="7">
    <source>
        <dbReference type="SAM" id="Phobius"/>
    </source>
</evidence>
<dbReference type="NCBIfam" id="TIGR00800">
    <property type="entry name" value="ncs1"/>
    <property type="match status" value="1"/>
</dbReference>
<comment type="subcellular location">
    <subcellularLocation>
        <location evidence="1">Membrane</location>
        <topology evidence="1">Multi-pass membrane protein</topology>
    </subcellularLocation>
</comment>
<dbReference type="InterPro" id="IPR001248">
    <property type="entry name" value="Pur-cyt_permease"/>
</dbReference>
<dbReference type="EMBL" id="KQ964271">
    <property type="protein sequence ID" value="KXJ86068.1"/>
    <property type="molecule type" value="Genomic_DNA"/>
</dbReference>
<dbReference type="OrthoDB" id="2018619at2759"/>
<dbReference type="PANTHER" id="PTHR30618:SF4">
    <property type="entry name" value="ALLANTOIN PERMEASE"/>
    <property type="match status" value="1"/>
</dbReference>
<keyword evidence="9" id="KW-1185">Reference proteome</keyword>
<keyword evidence="3 7" id="KW-0812">Transmembrane</keyword>
<dbReference type="PANTHER" id="PTHR30618">
    <property type="entry name" value="NCS1 FAMILY PURINE/PYRIMIDINE TRANSPORTER"/>
    <property type="match status" value="1"/>
</dbReference>
<feature type="transmembrane region" description="Helical" evidence="7">
    <location>
        <begin position="326"/>
        <end position="344"/>
    </location>
</feature>
<feature type="transmembrane region" description="Helical" evidence="7">
    <location>
        <begin position="194"/>
        <end position="214"/>
    </location>
</feature>
<dbReference type="CDD" id="cd11482">
    <property type="entry name" value="SLC-NCS1sbd_NRT1-like"/>
    <property type="match status" value="1"/>
</dbReference>
<dbReference type="GO" id="GO:0005886">
    <property type="term" value="C:plasma membrane"/>
    <property type="evidence" value="ECO:0007669"/>
    <property type="project" value="TreeGrafter"/>
</dbReference>
<keyword evidence="5 7" id="KW-0472">Membrane</keyword>
<accession>A0A136IMN1</accession>
<evidence type="ECO:0000256" key="2">
    <source>
        <dbReference type="ARBA" id="ARBA00008974"/>
    </source>
</evidence>
<feature type="transmembrane region" description="Helical" evidence="7">
    <location>
        <begin position="436"/>
        <end position="457"/>
    </location>
</feature>
<gene>
    <name evidence="8" type="ORF">Micbo1qcDRAFT_153507</name>
</gene>
<evidence type="ECO:0000313" key="8">
    <source>
        <dbReference type="EMBL" id="KXJ86068.1"/>
    </source>
</evidence>
<dbReference type="Pfam" id="PF02133">
    <property type="entry name" value="Transp_cyt_pur"/>
    <property type="match status" value="1"/>
</dbReference>
<dbReference type="AlphaFoldDB" id="A0A136IMN1"/>
<evidence type="ECO:0000256" key="4">
    <source>
        <dbReference type="ARBA" id="ARBA00022989"/>
    </source>
</evidence>
<evidence type="ECO:0000313" key="9">
    <source>
        <dbReference type="Proteomes" id="UP000070501"/>
    </source>
</evidence>
<feature type="transmembrane region" description="Helical" evidence="7">
    <location>
        <begin position="67"/>
        <end position="89"/>
    </location>
</feature>
<dbReference type="Gene3D" id="1.10.4160.10">
    <property type="entry name" value="Hydantoin permease"/>
    <property type="match status" value="1"/>
</dbReference>
<name>A0A136IMN1_9PEZI</name>
<dbReference type="GO" id="GO:0015205">
    <property type="term" value="F:nucleobase transmembrane transporter activity"/>
    <property type="evidence" value="ECO:0007669"/>
    <property type="project" value="TreeGrafter"/>
</dbReference>
<feature type="transmembrane region" description="Helical" evidence="7">
    <location>
        <begin position="275"/>
        <end position="295"/>
    </location>
</feature>
<evidence type="ECO:0000256" key="3">
    <source>
        <dbReference type="ARBA" id="ARBA00022692"/>
    </source>
</evidence>
<evidence type="ECO:0000256" key="6">
    <source>
        <dbReference type="SAM" id="MobiDB-lite"/>
    </source>
</evidence>
<dbReference type="InParanoid" id="A0A136IMN1"/>
<evidence type="ECO:0000256" key="5">
    <source>
        <dbReference type="ARBA" id="ARBA00023136"/>
    </source>
</evidence>
<dbReference type="InterPro" id="IPR012681">
    <property type="entry name" value="NCS1"/>
</dbReference>
<feature type="transmembrane region" description="Helical" evidence="7">
    <location>
        <begin position="477"/>
        <end position="496"/>
    </location>
</feature>
<feature type="transmembrane region" description="Helical" evidence="7">
    <location>
        <begin position="391"/>
        <end position="415"/>
    </location>
</feature>
<proteinExistence type="inferred from homology"/>
<reference evidence="9" key="1">
    <citation type="submission" date="2016-02" db="EMBL/GenBank/DDBJ databases">
        <title>Draft genome sequence of Microdochium bolleyi, a fungal endophyte of beachgrass.</title>
        <authorList>
            <consortium name="DOE Joint Genome Institute"/>
            <person name="David A.S."/>
            <person name="May G."/>
            <person name="Haridas S."/>
            <person name="Lim J."/>
            <person name="Wang M."/>
            <person name="Labutti K."/>
            <person name="Lipzen A."/>
            <person name="Barry K."/>
            <person name="Grigoriev I.V."/>
        </authorList>
    </citation>
    <scope>NUCLEOTIDE SEQUENCE [LARGE SCALE GENOMIC DNA]</scope>
    <source>
        <strain evidence="9">J235TASD1</strain>
    </source>
</reference>
<feature type="transmembrane region" description="Helical" evidence="7">
    <location>
        <begin position="170"/>
        <end position="188"/>
    </location>
</feature>
<feature type="transmembrane region" description="Helical" evidence="7">
    <location>
        <begin position="109"/>
        <end position="131"/>
    </location>
</feature>
<sequence length="546" mass="59508">MGKVSKLLAKLELPAEEQINKWINDDLRPVPPERQTWDALQYGQLWFLVNMNISTYQTGSSIIASGLAWWQALIAILVGNFLASSFAVLNSYSGATSHLGYPIVSRSVWGMYGAYFPVLNRILLSVVWYGVQAVIGGKMVWICLRAIWPDIDQRISNTLPPNIGITSSQFVGYFLFNIFCCIFIWFKPTQLRPYFHGASVIVIIALFSLLGWAVSTSQGFGSVLSAESQLSGSKLGWTLCSSIMAVIGSISAGILNQNDYTRFARKTSQVTWPQFISFNLSASTIGIVGIIVTAATQKQYGEGKALWDMSALLAAMQDKLGSGGRAATFFLATVFILSQLSINVPGNVLAGGLDVASVAPKYFNLRRGAYILAALSVLPNPWQQLASGSTFLSVLSAYAVFLGPMIGLLCVHYYLIQERVFHVPDLYEGSSRSVYWYTWGVNWRTVVAWVCAVFPSMPGFVSSVNPALRVSEEGSHVFSLSFVLGFVLAGVIAYALHWAFPVHYPDVTELEALAASSDANSGASAEDFGRDDKGVGVTTMRTPDSV</sequence>
<feature type="transmembrane region" description="Helical" evidence="7">
    <location>
        <begin position="235"/>
        <end position="255"/>
    </location>
</feature>
<organism evidence="8 9">
    <name type="scientific">Microdochium bolleyi</name>
    <dbReference type="NCBI Taxonomy" id="196109"/>
    <lineage>
        <taxon>Eukaryota</taxon>
        <taxon>Fungi</taxon>
        <taxon>Dikarya</taxon>
        <taxon>Ascomycota</taxon>
        <taxon>Pezizomycotina</taxon>
        <taxon>Sordariomycetes</taxon>
        <taxon>Xylariomycetidae</taxon>
        <taxon>Xylariales</taxon>
        <taxon>Microdochiaceae</taxon>
        <taxon>Microdochium</taxon>
    </lineage>
</organism>
<protein>
    <submittedName>
        <fullName evidence="8">Permease for cytosine/purines, uracil, thiamine, allantoin-domain-containing protein</fullName>
    </submittedName>
</protein>
<dbReference type="Proteomes" id="UP000070501">
    <property type="component" value="Unassembled WGS sequence"/>
</dbReference>
<dbReference type="InterPro" id="IPR045225">
    <property type="entry name" value="Uracil/uridine/allantoin_perm"/>
</dbReference>
<keyword evidence="4 7" id="KW-1133">Transmembrane helix</keyword>